<keyword evidence="1" id="KW-0472">Membrane</keyword>
<keyword evidence="1" id="KW-0812">Transmembrane</keyword>
<reference evidence="2" key="1">
    <citation type="submission" date="2022-01" db="EMBL/GenBank/DDBJ databases">
        <authorList>
            <person name="Lagorce A."/>
        </authorList>
    </citation>
    <scope>NUCLEOTIDE SEQUENCE</scope>
    <source>
        <strain evidence="2">Th15_F1_A12</strain>
    </source>
</reference>
<dbReference type="Proteomes" id="UP001295462">
    <property type="component" value="Unassembled WGS sequence"/>
</dbReference>
<feature type="transmembrane region" description="Helical" evidence="1">
    <location>
        <begin position="155"/>
        <end position="179"/>
    </location>
</feature>
<evidence type="ECO:0000313" key="3">
    <source>
        <dbReference type="Proteomes" id="UP001295462"/>
    </source>
</evidence>
<name>A0AAU9QVS3_9VIBR</name>
<feature type="transmembrane region" description="Helical" evidence="1">
    <location>
        <begin position="81"/>
        <end position="100"/>
    </location>
</feature>
<feature type="transmembrane region" description="Helical" evidence="1">
    <location>
        <begin position="191"/>
        <end position="220"/>
    </location>
</feature>
<organism evidence="2 3">
    <name type="scientific">Vibrio jasicida</name>
    <dbReference type="NCBI Taxonomy" id="766224"/>
    <lineage>
        <taxon>Bacteria</taxon>
        <taxon>Pseudomonadati</taxon>
        <taxon>Pseudomonadota</taxon>
        <taxon>Gammaproteobacteria</taxon>
        <taxon>Vibrionales</taxon>
        <taxon>Vibrionaceae</taxon>
        <taxon>Vibrio</taxon>
    </lineage>
</organism>
<dbReference type="Pfam" id="PF09955">
    <property type="entry name" value="DUF2189"/>
    <property type="match status" value="1"/>
</dbReference>
<comment type="caution">
    <text evidence="2">The sequence shown here is derived from an EMBL/GenBank/DDBJ whole genome shotgun (WGS) entry which is preliminary data.</text>
</comment>
<evidence type="ECO:0000313" key="2">
    <source>
        <dbReference type="EMBL" id="CAH1603068.1"/>
    </source>
</evidence>
<feature type="transmembrane region" description="Helical" evidence="1">
    <location>
        <begin position="106"/>
        <end position="126"/>
    </location>
</feature>
<dbReference type="AlphaFoldDB" id="A0AAU9QVS3"/>
<feature type="transmembrane region" description="Helical" evidence="1">
    <location>
        <begin position="241"/>
        <end position="268"/>
    </location>
</feature>
<sequence length="291" mass="32106">MKKVMKRQSGILYGLGATVGINQGGVMPRTVNPSDFQNKRKEVPDNEYARTIPCNTVNLSAPFHWLSLGLHDFVRMPVISAFYGICFMAAAIGIVLLVQWQGTHLVVMPSLIVYMLIGPFLALGLYDASWERERGHKPSLFHSMKAIGRNSTSQWAFAVMLAVCMIFWMRIAALLHALYPSVQGAPLTDFLPFLVIGSLVGLVLACIVFSISAFSIPLMMERRVDMMTAVFTSFNAVKSNIPAMIVWAAIICGGILIGFATYGIGMLFTMPILGYGTWHAYHATIKKKHTP</sequence>
<evidence type="ECO:0000256" key="1">
    <source>
        <dbReference type="SAM" id="Phobius"/>
    </source>
</evidence>
<accession>A0AAU9QVS3</accession>
<proteinExistence type="predicted"/>
<dbReference type="EMBL" id="CAKMUD010000119">
    <property type="protein sequence ID" value="CAH1603068.1"/>
    <property type="molecule type" value="Genomic_DNA"/>
</dbReference>
<dbReference type="InterPro" id="IPR018692">
    <property type="entry name" value="DUF2189"/>
</dbReference>
<keyword evidence="1" id="KW-1133">Transmembrane helix</keyword>
<protein>
    <submittedName>
        <fullName evidence="2">Cytochrome c oxidase, subunit I</fullName>
    </submittedName>
</protein>
<gene>
    <name evidence="2" type="ORF">THF1A12_620024</name>
</gene>